<accession>A0A3G5A2C4</accession>
<dbReference type="Gene3D" id="3.10.20.90">
    <property type="entry name" value="Phosphatidylinositol 3-kinase Catalytic Subunit, Chain A, domain 1"/>
    <property type="match status" value="2"/>
</dbReference>
<dbReference type="InterPro" id="IPR019956">
    <property type="entry name" value="Ubiquitin_dom"/>
</dbReference>
<dbReference type="InterPro" id="IPR050158">
    <property type="entry name" value="Ubiquitin_ubiquitin-like"/>
</dbReference>
<organism evidence="2">
    <name type="scientific">Harvfovirus sp</name>
    <dbReference type="NCBI Taxonomy" id="2487768"/>
    <lineage>
        <taxon>Viruses</taxon>
        <taxon>Varidnaviria</taxon>
        <taxon>Bamfordvirae</taxon>
        <taxon>Nucleocytoviricota</taxon>
        <taxon>Megaviricetes</taxon>
        <taxon>Imitervirales</taxon>
        <taxon>Mimiviridae</taxon>
        <taxon>Klosneuvirinae</taxon>
    </lineage>
</organism>
<dbReference type="SMART" id="SM00213">
    <property type="entry name" value="UBQ"/>
    <property type="match status" value="2"/>
</dbReference>
<sequence length="299" mass="34275">MAGIITKPIVDSVIKIITLTGTSLYAEYKPAVTSMDRFMDGLFENYDIDSEELCIYSHHLKRDLTDADMRSRMSDFKFPKTSELQIRIGSTVNEYLKKYIKEKSEASIETPLIAVTPKLLNIKVITDSGKIFDIAAYDNESVYNVKCRVEELADMFNEKYDLTFENKFLSRWLTLKDHNIKDGECLHLTYSGEKSIQIFIRSFSGKTLTLDIYQNDDVEQIKIQIYNKEGVVSDKQRLVFAGRQLQNGQTLADYNIRGDATIHLCLRLGGGMFHETSGRNGGYKELQSIYFVIKPDFDK</sequence>
<feature type="domain" description="Ubiquitin-like" evidence="1">
    <location>
        <begin position="196"/>
        <end position="271"/>
    </location>
</feature>
<dbReference type="CDD" id="cd17039">
    <property type="entry name" value="Ubl_ubiquitin_like"/>
    <property type="match status" value="1"/>
</dbReference>
<evidence type="ECO:0000313" key="2">
    <source>
        <dbReference type="EMBL" id="AYV81376.1"/>
    </source>
</evidence>
<dbReference type="InterPro" id="IPR000626">
    <property type="entry name" value="Ubiquitin-like_dom"/>
</dbReference>
<name>A0A3G5A2C4_9VIRU</name>
<dbReference type="EMBL" id="MK072272">
    <property type="protein sequence ID" value="AYV81376.1"/>
    <property type="molecule type" value="Genomic_DNA"/>
</dbReference>
<dbReference type="FunFam" id="3.10.20.90:FF:000379">
    <property type="entry name" value="Ubiquitin/ribosomal protein CEP52"/>
    <property type="match status" value="1"/>
</dbReference>
<gene>
    <name evidence="2" type="ORF">Harvfovirus30_8</name>
</gene>
<dbReference type="PANTHER" id="PTHR10666">
    <property type="entry name" value="UBIQUITIN"/>
    <property type="match status" value="1"/>
</dbReference>
<dbReference type="PRINTS" id="PR00348">
    <property type="entry name" value="UBIQUITIN"/>
</dbReference>
<proteinExistence type="predicted"/>
<evidence type="ECO:0000259" key="1">
    <source>
        <dbReference type="PROSITE" id="PS50053"/>
    </source>
</evidence>
<reference evidence="2" key="1">
    <citation type="submission" date="2018-10" db="EMBL/GenBank/DDBJ databases">
        <title>Hidden diversity of soil giant viruses.</title>
        <authorList>
            <person name="Schulz F."/>
            <person name="Alteio L."/>
            <person name="Goudeau D."/>
            <person name="Ryan E.M."/>
            <person name="Malmstrom R.R."/>
            <person name="Blanchard J."/>
            <person name="Woyke T."/>
        </authorList>
    </citation>
    <scope>NUCLEOTIDE SEQUENCE</scope>
    <source>
        <strain evidence="2">HAV1</strain>
    </source>
</reference>
<dbReference type="Pfam" id="PF00240">
    <property type="entry name" value="ubiquitin"/>
    <property type="match status" value="2"/>
</dbReference>
<dbReference type="SUPFAM" id="SSF54236">
    <property type="entry name" value="Ubiquitin-like"/>
    <property type="match status" value="2"/>
</dbReference>
<dbReference type="PROSITE" id="PS50053">
    <property type="entry name" value="UBIQUITIN_2"/>
    <property type="match status" value="2"/>
</dbReference>
<protein>
    <submittedName>
        <fullName evidence="2">Putative ubiquitin</fullName>
    </submittedName>
</protein>
<dbReference type="InterPro" id="IPR029071">
    <property type="entry name" value="Ubiquitin-like_domsf"/>
</dbReference>
<feature type="domain" description="Ubiquitin-like" evidence="1">
    <location>
        <begin position="120"/>
        <end position="188"/>
    </location>
</feature>